<accession>A0AB34JG64</accession>
<dbReference type="Proteomes" id="UP001515480">
    <property type="component" value="Unassembled WGS sequence"/>
</dbReference>
<gene>
    <name evidence="1" type="ORF">AB1Y20_022068</name>
</gene>
<dbReference type="AlphaFoldDB" id="A0AB34JG64"/>
<organism evidence="1 2">
    <name type="scientific">Prymnesium parvum</name>
    <name type="common">Toxic golden alga</name>
    <dbReference type="NCBI Taxonomy" id="97485"/>
    <lineage>
        <taxon>Eukaryota</taxon>
        <taxon>Haptista</taxon>
        <taxon>Haptophyta</taxon>
        <taxon>Prymnesiophyceae</taxon>
        <taxon>Prymnesiales</taxon>
        <taxon>Prymnesiaceae</taxon>
        <taxon>Prymnesium</taxon>
    </lineage>
</organism>
<evidence type="ECO:0000313" key="2">
    <source>
        <dbReference type="Proteomes" id="UP001515480"/>
    </source>
</evidence>
<evidence type="ECO:0008006" key="3">
    <source>
        <dbReference type="Google" id="ProtNLM"/>
    </source>
</evidence>
<comment type="caution">
    <text evidence="1">The sequence shown here is derived from an EMBL/GenBank/DDBJ whole genome shotgun (WGS) entry which is preliminary data.</text>
</comment>
<name>A0AB34JG64_PRYPA</name>
<evidence type="ECO:0000313" key="1">
    <source>
        <dbReference type="EMBL" id="KAL1520488.1"/>
    </source>
</evidence>
<proteinExistence type="predicted"/>
<keyword evidence="2" id="KW-1185">Reference proteome</keyword>
<sequence>MLPAPHASYSSGYCSPTQQRGHCLFSTKGSWPLTAAQIESWAAAEHACTQRCLACPACTYISFSRRWRDCSWYAACDTSALRTDIGGFRTILVRPDEAAPAVRRWLDRADGGYCRPTVSTVIGDCDEGDAGQLDAFVGVSRSTLNWTYVAARCLALCASCARCRYLSISPLMRDCSWFASCDLSRLSREQTKFFIAEINFLSGRALPRRAAASPRGAAAWRSVLVKGDFHTGTNFVFALLRLNLGPAVRGARNSNVMDEGCDFARQPRARADAADDSKYLCCSKHGLPSLECVYHPPVAVHVLLVRSPYSWLLSLHRSCYCVRQQPNATLAAFLRAPFVLPSAIEKEVQAQACGAAGCATPMQHWNAHTQYSLALAQGAAAAAILVRYEDLFSVRSLKKHVFSPLRARGARMLEEQQAEPRLPLLSGKDEGRERLNYKHHFIFSSAEYSRLGRLARKEAYLAEFTQADLDWIRMQLNTTLMGAVGYTVH</sequence>
<dbReference type="EMBL" id="JBGBPQ010000008">
    <property type="protein sequence ID" value="KAL1520488.1"/>
    <property type="molecule type" value="Genomic_DNA"/>
</dbReference>
<reference evidence="1 2" key="1">
    <citation type="journal article" date="2024" name="Science">
        <title>Giant polyketide synthase enzymes in the biosynthesis of giant marine polyether toxins.</title>
        <authorList>
            <person name="Fallon T.R."/>
            <person name="Shende V.V."/>
            <person name="Wierzbicki I.H."/>
            <person name="Pendleton A.L."/>
            <person name="Watervoot N.F."/>
            <person name="Auber R.P."/>
            <person name="Gonzalez D.J."/>
            <person name="Wisecaver J.H."/>
            <person name="Moore B.S."/>
        </authorList>
    </citation>
    <scope>NUCLEOTIDE SEQUENCE [LARGE SCALE GENOMIC DNA]</scope>
    <source>
        <strain evidence="1 2">12B1</strain>
    </source>
</reference>
<protein>
    <recommendedName>
        <fullName evidence="3">Sulfotransferase</fullName>
    </recommendedName>
</protein>